<accession>A0A1G5IV08</accession>
<dbReference type="Proteomes" id="UP000198636">
    <property type="component" value="Unassembled WGS sequence"/>
</dbReference>
<dbReference type="AlphaFoldDB" id="A0A1G5IV08"/>
<dbReference type="GO" id="GO:0030655">
    <property type="term" value="P:beta-lactam antibiotic catabolic process"/>
    <property type="evidence" value="ECO:0007669"/>
    <property type="project" value="InterPro"/>
</dbReference>
<dbReference type="RefSeq" id="WP_176759011.1">
    <property type="nucleotide sequence ID" value="NZ_FMUS01000016.1"/>
</dbReference>
<dbReference type="EMBL" id="FMUS01000016">
    <property type="protein sequence ID" value="SCY79912.1"/>
    <property type="molecule type" value="Genomic_DNA"/>
</dbReference>
<dbReference type="InterPro" id="IPR012338">
    <property type="entry name" value="Beta-lactam/transpept-like"/>
</dbReference>
<dbReference type="GO" id="GO:0046677">
    <property type="term" value="P:response to antibiotic"/>
    <property type="evidence" value="ECO:0007669"/>
    <property type="project" value="InterPro"/>
</dbReference>
<dbReference type="Gene3D" id="3.40.710.10">
    <property type="entry name" value="DD-peptidase/beta-lactamase superfamily"/>
    <property type="match status" value="1"/>
</dbReference>
<organism evidence="2 3">
    <name type="scientific">Alkaliphilus peptidifermentans DSM 18978</name>
    <dbReference type="NCBI Taxonomy" id="1120976"/>
    <lineage>
        <taxon>Bacteria</taxon>
        <taxon>Bacillati</taxon>
        <taxon>Bacillota</taxon>
        <taxon>Clostridia</taxon>
        <taxon>Peptostreptococcales</taxon>
        <taxon>Natronincolaceae</taxon>
        <taxon>Alkaliphilus</taxon>
    </lineage>
</organism>
<dbReference type="PANTHER" id="PTHR35333">
    <property type="entry name" value="BETA-LACTAMASE"/>
    <property type="match status" value="1"/>
</dbReference>
<protein>
    <submittedName>
        <fullName evidence="2">Beta-lactamase class A</fullName>
    </submittedName>
</protein>
<dbReference type="InterPro" id="IPR000871">
    <property type="entry name" value="Beta-lactam_class-A"/>
</dbReference>
<reference evidence="2 3" key="1">
    <citation type="submission" date="2016-10" db="EMBL/GenBank/DDBJ databases">
        <authorList>
            <person name="de Groot N.N."/>
        </authorList>
    </citation>
    <scope>NUCLEOTIDE SEQUENCE [LARGE SCALE GENOMIC DNA]</scope>
    <source>
        <strain evidence="2 3">DSM 18978</strain>
    </source>
</reference>
<proteinExistence type="predicted"/>
<name>A0A1G5IV08_9FIRM</name>
<dbReference type="GO" id="GO:0008800">
    <property type="term" value="F:beta-lactamase activity"/>
    <property type="evidence" value="ECO:0007669"/>
    <property type="project" value="InterPro"/>
</dbReference>
<evidence type="ECO:0000313" key="2">
    <source>
        <dbReference type="EMBL" id="SCY79912.1"/>
    </source>
</evidence>
<dbReference type="STRING" id="1120976.SAMN03080606_02539"/>
<evidence type="ECO:0000259" key="1">
    <source>
        <dbReference type="Pfam" id="PF13354"/>
    </source>
</evidence>
<sequence>MKELQDIIQKHINEIEGTAAIYVKDTETNEVITINSQERFHAASTIKIPILWEALRQVEKGSIKLDDKILLKDVDKVGGCGVLFLLHNGLQLTLEDLLHLMIDISDNTATNMVIDFIGKDNVNKALEELGMVDTFLARKLMVVIPGVYSYTCAKDIGRILEAFITHEGLHKEYAEKGLAILEAQQLNNRLSQELHLCGQCEFRVGHDNTCPQCGASIADVDSKPLHFPHKTGEIIGVTHDAGIMHIKSKRIIVVALTKGLKNNKIGYNLLSDIGLEIYDYFNNR</sequence>
<feature type="domain" description="Beta-lactamase class A catalytic" evidence="1">
    <location>
        <begin position="21"/>
        <end position="257"/>
    </location>
</feature>
<dbReference type="SUPFAM" id="SSF56601">
    <property type="entry name" value="beta-lactamase/transpeptidase-like"/>
    <property type="match status" value="1"/>
</dbReference>
<keyword evidence="3" id="KW-1185">Reference proteome</keyword>
<gene>
    <name evidence="2" type="ORF">SAMN03080606_02539</name>
</gene>
<dbReference type="PANTHER" id="PTHR35333:SF3">
    <property type="entry name" value="BETA-LACTAMASE-TYPE TRANSPEPTIDASE FOLD CONTAINING PROTEIN"/>
    <property type="match status" value="1"/>
</dbReference>
<dbReference type="Pfam" id="PF13354">
    <property type="entry name" value="Beta-lactamase2"/>
    <property type="match status" value="1"/>
</dbReference>
<evidence type="ECO:0000313" key="3">
    <source>
        <dbReference type="Proteomes" id="UP000198636"/>
    </source>
</evidence>
<dbReference type="InterPro" id="IPR045155">
    <property type="entry name" value="Beta-lactam_cat"/>
</dbReference>